<dbReference type="GO" id="GO:0016491">
    <property type="term" value="F:oxidoreductase activity"/>
    <property type="evidence" value="ECO:0007669"/>
    <property type="project" value="TreeGrafter"/>
</dbReference>
<dbReference type="PANTHER" id="PTHR43544:SF12">
    <property type="entry name" value="NAD(P)-BINDING ROSSMANN-FOLD SUPERFAMILY PROTEIN"/>
    <property type="match status" value="1"/>
</dbReference>
<name>A0A8T0KAA5_PHAAN</name>
<dbReference type="PANTHER" id="PTHR43544">
    <property type="entry name" value="SHORT-CHAIN DEHYDROGENASE/REDUCTASE"/>
    <property type="match status" value="1"/>
</dbReference>
<reference evidence="1 2" key="1">
    <citation type="submission" date="2020-05" db="EMBL/GenBank/DDBJ databases">
        <title>Vigna angularis (adzuki bean) Var. LongXiaoDou No. 4 denovo assembly.</title>
        <authorList>
            <person name="Xiang H."/>
        </authorList>
    </citation>
    <scope>NUCLEOTIDE SEQUENCE [LARGE SCALE GENOMIC DNA]</scope>
    <source>
        <tissue evidence="1">Leaf</tissue>
    </source>
</reference>
<accession>A0A8T0KAA5</accession>
<proteinExistence type="predicted"/>
<evidence type="ECO:0008006" key="3">
    <source>
        <dbReference type="Google" id="ProtNLM"/>
    </source>
</evidence>
<gene>
    <name evidence="1" type="ORF">HKW66_Vig0071710</name>
</gene>
<dbReference type="InterPro" id="IPR002347">
    <property type="entry name" value="SDR_fam"/>
</dbReference>
<dbReference type="Proteomes" id="UP000743370">
    <property type="component" value="Unassembled WGS sequence"/>
</dbReference>
<dbReference type="InterPro" id="IPR051468">
    <property type="entry name" value="Fungal_SecMetab_SDRs"/>
</dbReference>
<sequence length="403" mass="44382">MHWMRQGLPTRANKIEAISSAGANTDLCFFASWAKSSAVSDLVLESQPRFKVLCPSTTLCKQDKSFTLSFDVTMILHLPPTQYFFMASHSPRFLSLTRRAFSSSSSSSLGGVSMVQGASRGIGLEFIIHELNFSFEKLKAICDGLSFDSPPLAPHVKQLLENDDKERVIATCRNPSASTGLIHLKDKFADRLRILPLDLTVESSIEASALSIKDTYGRLNLLINASGILSIPEIIHPETTLNKVEKSSLMLAYEVNAVGPILVIKHMWPLLKVGGGNGTGRSTAVVASLSARVASIGDNRLGGWHSYRSSKAALNQYDKAFLQFDISKTVSLEFARKKDPITCILLHPGTVDTDLSKPFQRNIPPDKIFSKEFSVQKLLSIINNVKSHDNGKFFAWDGQEIPW</sequence>
<organism evidence="1 2">
    <name type="scientific">Phaseolus angularis</name>
    <name type="common">Azuki bean</name>
    <name type="synonym">Vigna angularis</name>
    <dbReference type="NCBI Taxonomy" id="3914"/>
    <lineage>
        <taxon>Eukaryota</taxon>
        <taxon>Viridiplantae</taxon>
        <taxon>Streptophyta</taxon>
        <taxon>Embryophyta</taxon>
        <taxon>Tracheophyta</taxon>
        <taxon>Spermatophyta</taxon>
        <taxon>Magnoliopsida</taxon>
        <taxon>eudicotyledons</taxon>
        <taxon>Gunneridae</taxon>
        <taxon>Pentapetalae</taxon>
        <taxon>rosids</taxon>
        <taxon>fabids</taxon>
        <taxon>Fabales</taxon>
        <taxon>Fabaceae</taxon>
        <taxon>Papilionoideae</taxon>
        <taxon>50 kb inversion clade</taxon>
        <taxon>NPAAA clade</taxon>
        <taxon>indigoferoid/millettioid clade</taxon>
        <taxon>Phaseoleae</taxon>
        <taxon>Vigna</taxon>
    </lineage>
</organism>
<dbReference type="EMBL" id="JABFOF010000006">
    <property type="protein sequence ID" value="KAG2395453.1"/>
    <property type="molecule type" value="Genomic_DNA"/>
</dbReference>
<evidence type="ECO:0000313" key="1">
    <source>
        <dbReference type="EMBL" id="KAG2395453.1"/>
    </source>
</evidence>
<dbReference type="Gene3D" id="3.40.50.720">
    <property type="entry name" value="NAD(P)-binding Rossmann-like Domain"/>
    <property type="match status" value="1"/>
</dbReference>
<evidence type="ECO:0000313" key="2">
    <source>
        <dbReference type="Proteomes" id="UP000743370"/>
    </source>
</evidence>
<dbReference type="GO" id="GO:0005737">
    <property type="term" value="C:cytoplasm"/>
    <property type="evidence" value="ECO:0007669"/>
    <property type="project" value="TreeGrafter"/>
</dbReference>
<dbReference type="AlphaFoldDB" id="A0A8T0KAA5"/>
<comment type="caution">
    <text evidence="1">The sequence shown here is derived from an EMBL/GenBank/DDBJ whole genome shotgun (WGS) entry which is preliminary data.</text>
</comment>
<dbReference type="Pfam" id="PF00106">
    <property type="entry name" value="adh_short"/>
    <property type="match status" value="1"/>
</dbReference>
<protein>
    <recommendedName>
        <fullName evidence="3">Oxidoreductase</fullName>
    </recommendedName>
</protein>
<dbReference type="CDD" id="cd05325">
    <property type="entry name" value="carb_red_sniffer_like_SDR_c"/>
    <property type="match status" value="1"/>
</dbReference>
<dbReference type="SUPFAM" id="SSF51735">
    <property type="entry name" value="NAD(P)-binding Rossmann-fold domains"/>
    <property type="match status" value="1"/>
</dbReference>
<dbReference type="InterPro" id="IPR036291">
    <property type="entry name" value="NAD(P)-bd_dom_sf"/>
</dbReference>